<dbReference type="Proteomes" id="UP000322234">
    <property type="component" value="Unassembled WGS sequence"/>
</dbReference>
<name>A0A6B0R4A8_9CETA</name>
<dbReference type="AlphaFoldDB" id="A0A6B0R4A8"/>
<feature type="region of interest" description="Disordered" evidence="1">
    <location>
        <begin position="1"/>
        <end position="30"/>
    </location>
</feature>
<gene>
    <name evidence="2" type="ORF">E5288_WYG004269</name>
</gene>
<keyword evidence="3" id="KW-1185">Reference proteome</keyword>
<evidence type="ECO:0000313" key="2">
    <source>
        <dbReference type="EMBL" id="MXQ85018.1"/>
    </source>
</evidence>
<proteinExistence type="predicted"/>
<protein>
    <submittedName>
        <fullName evidence="2">Uncharacterized protein</fullName>
    </submittedName>
</protein>
<organism evidence="2 3">
    <name type="scientific">Bos mutus</name>
    <name type="common">wild yak</name>
    <dbReference type="NCBI Taxonomy" id="72004"/>
    <lineage>
        <taxon>Eukaryota</taxon>
        <taxon>Metazoa</taxon>
        <taxon>Chordata</taxon>
        <taxon>Craniata</taxon>
        <taxon>Vertebrata</taxon>
        <taxon>Euteleostomi</taxon>
        <taxon>Mammalia</taxon>
        <taxon>Eutheria</taxon>
        <taxon>Laurasiatheria</taxon>
        <taxon>Artiodactyla</taxon>
        <taxon>Ruminantia</taxon>
        <taxon>Pecora</taxon>
        <taxon>Bovidae</taxon>
        <taxon>Bovinae</taxon>
        <taxon>Bos</taxon>
    </lineage>
</organism>
<evidence type="ECO:0000313" key="3">
    <source>
        <dbReference type="Proteomes" id="UP000322234"/>
    </source>
</evidence>
<evidence type="ECO:0000256" key="1">
    <source>
        <dbReference type="SAM" id="MobiDB-lite"/>
    </source>
</evidence>
<dbReference type="EMBL" id="VBQZ03000024">
    <property type="protein sequence ID" value="MXQ85018.1"/>
    <property type="molecule type" value="Genomic_DNA"/>
</dbReference>
<reference evidence="2" key="1">
    <citation type="submission" date="2019-10" db="EMBL/GenBank/DDBJ databases">
        <title>The sequence and de novo assembly of the wild yak genome.</title>
        <authorList>
            <person name="Liu Y."/>
        </authorList>
    </citation>
    <scope>NUCLEOTIDE SEQUENCE [LARGE SCALE GENOMIC DNA]</scope>
    <source>
        <strain evidence="2">WY2019</strain>
    </source>
</reference>
<comment type="caution">
    <text evidence="2">The sequence shown here is derived from an EMBL/GenBank/DDBJ whole genome shotgun (WGS) entry which is preliminary data.</text>
</comment>
<accession>A0A6B0R4A8</accession>
<sequence length="93" mass="10108">MHFSVGLMQCDEDLDSGGGSRNRDYNTPISGSAGAENLVGSLKDTAGKTANLVNRLKSHVEMVTIAVFQAKQILNHTDQLKQLPESIKLLLIR</sequence>